<reference evidence="3" key="1">
    <citation type="submission" date="2019-09" db="EMBL/GenBank/DDBJ databases">
        <title>Mumia zhuanghuii sp. nov. isolated from the intestinal contents of plateau pika (Ochotona curzoniae) in the Qinghai-Tibet plateau of China.</title>
        <authorList>
            <person name="Tian Z."/>
        </authorList>
    </citation>
    <scope>NUCLEOTIDE SEQUENCE [LARGE SCALE GENOMIC DNA]</scope>
    <source>
        <strain evidence="3">L-033</strain>
    </source>
</reference>
<keyword evidence="3" id="KW-1185">Reference proteome</keyword>
<evidence type="ECO:0000256" key="1">
    <source>
        <dbReference type="SAM" id="SignalP"/>
    </source>
</evidence>
<dbReference type="PROSITE" id="PS51257">
    <property type="entry name" value="PROKAR_LIPOPROTEIN"/>
    <property type="match status" value="1"/>
</dbReference>
<evidence type="ECO:0000313" key="2">
    <source>
        <dbReference type="EMBL" id="KAA9133743.1"/>
    </source>
</evidence>
<dbReference type="AlphaFoldDB" id="A0A5N0TF20"/>
<proteinExistence type="predicted"/>
<keyword evidence="1" id="KW-0732">Signal</keyword>
<dbReference type="RefSeq" id="WP_150893051.1">
    <property type="nucleotide sequence ID" value="NZ_VYUY01000009.1"/>
</dbReference>
<protein>
    <recommendedName>
        <fullName evidence="4">LysM domain-containing protein</fullName>
    </recommendedName>
</protein>
<evidence type="ECO:0000313" key="3">
    <source>
        <dbReference type="Proteomes" id="UP000326838"/>
    </source>
</evidence>
<name>A0A5N0TF20_9MICO</name>
<comment type="caution">
    <text evidence="2">The sequence shown here is derived from an EMBL/GenBank/DDBJ whole genome shotgun (WGS) entry which is preliminary data.</text>
</comment>
<dbReference type="Proteomes" id="UP000326838">
    <property type="component" value="Unassembled WGS sequence"/>
</dbReference>
<sequence>MKLRTPIPLALSALLLVGLTSCATPNDDDAASAEETPTVVAELTPSAAEESPAVAEPAAAPEPVYASCSEFSGHEDAHTYEGTLNGLVPKLLVDSGPRSGAEGETRTNADGQPVAYIAAEGDRWGAIAERFCTGANPEYLEWLNFIRRTGLYSSGGQTPATVYAGDTINLDPYTIASVGDENGTVHSFDPFFPIPPQR</sequence>
<evidence type="ECO:0008006" key="4">
    <source>
        <dbReference type="Google" id="ProtNLM"/>
    </source>
</evidence>
<gene>
    <name evidence="2" type="ORF">F6B40_08295</name>
</gene>
<accession>A0A5N0TF20</accession>
<feature type="chain" id="PRO_5039072453" description="LysM domain-containing protein" evidence="1">
    <location>
        <begin position="24"/>
        <end position="198"/>
    </location>
</feature>
<dbReference type="EMBL" id="VYUY01000009">
    <property type="protein sequence ID" value="KAA9133743.1"/>
    <property type="molecule type" value="Genomic_DNA"/>
</dbReference>
<feature type="signal peptide" evidence="1">
    <location>
        <begin position="1"/>
        <end position="23"/>
    </location>
</feature>
<organism evidence="2 3">
    <name type="scientific">Microbacterium caowuchunii</name>
    <dbReference type="NCBI Taxonomy" id="2614638"/>
    <lineage>
        <taxon>Bacteria</taxon>
        <taxon>Bacillati</taxon>
        <taxon>Actinomycetota</taxon>
        <taxon>Actinomycetes</taxon>
        <taxon>Micrococcales</taxon>
        <taxon>Microbacteriaceae</taxon>
        <taxon>Microbacterium</taxon>
    </lineage>
</organism>